<organism evidence="1 2">
    <name type="scientific">Eretmocerus hayati</name>
    <dbReference type="NCBI Taxonomy" id="131215"/>
    <lineage>
        <taxon>Eukaryota</taxon>
        <taxon>Metazoa</taxon>
        <taxon>Ecdysozoa</taxon>
        <taxon>Arthropoda</taxon>
        <taxon>Hexapoda</taxon>
        <taxon>Insecta</taxon>
        <taxon>Pterygota</taxon>
        <taxon>Neoptera</taxon>
        <taxon>Endopterygota</taxon>
        <taxon>Hymenoptera</taxon>
        <taxon>Apocrita</taxon>
        <taxon>Proctotrupomorpha</taxon>
        <taxon>Chalcidoidea</taxon>
        <taxon>Aphelinidae</taxon>
        <taxon>Aphelininae</taxon>
        <taxon>Eretmocerus</taxon>
    </lineage>
</organism>
<keyword evidence="2" id="KW-1185">Reference proteome</keyword>
<gene>
    <name evidence="1" type="ORF">QAD02_016420</name>
</gene>
<sequence>MDELLHEDPIHEDVEEIFQLWNDELDADEEVRMRLPKRYVRDYQDPFDWYRDHEFEGRYRFSKGVVRYYLLPLIRDHLDRRNNRGLPIAPLLQLTIVLRYYATASFQKVHGDLRGLSQSLICLCIQRVSKAFASLLNQFVKFPESLREQLHNVQEFHRIAGFPGVGTLLDGVLVAIASPGRDIAEIFRCRKGYFAINVMAAVDPRGKFMYFDVRHPGSTHDQTCFDRSGLKLMFEQDRVRGIILADDGYANEPYLLAPYVDPVTVPQRRYNAAHIPTRGLIERNFGRWKRKFPCLKRLLTKLNNSVAIIYATAVLWNIYIDLKFPNDVALQNFRLDPQAHVERRDDLSGLDYRDLYTLSFFT</sequence>
<proteinExistence type="predicted"/>
<name>A0ACC2PB15_9HYME</name>
<protein>
    <submittedName>
        <fullName evidence="1">Uncharacterized protein</fullName>
    </submittedName>
</protein>
<evidence type="ECO:0000313" key="1">
    <source>
        <dbReference type="EMBL" id="KAJ8680633.1"/>
    </source>
</evidence>
<comment type="caution">
    <text evidence="1">The sequence shown here is derived from an EMBL/GenBank/DDBJ whole genome shotgun (WGS) entry which is preliminary data.</text>
</comment>
<dbReference type="EMBL" id="CM056742">
    <property type="protein sequence ID" value="KAJ8680633.1"/>
    <property type="molecule type" value="Genomic_DNA"/>
</dbReference>
<evidence type="ECO:0000313" key="2">
    <source>
        <dbReference type="Proteomes" id="UP001239111"/>
    </source>
</evidence>
<reference evidence="1" key="1">
    <citation type="submission" date="2023-04" db="EMBL/GenBank/DDBJ databases">
        <title>A chromosome-level genome assembly of the parasitoid wasp Eretmocerus hayati.</title>
        <authorList>
            <person name="Zhong Y."/>
            <person name="Liu S."/>
            <person name="Liu Y."/>
        </authorList>
    </citation>
    <scope>NUCLEOTIDE SEQUENCE</scope>
    <source>
        <strain evidence="1">ZJU_SS_LIU_2023</strain>
    </source>
</reference>
<dbReference type="Proteomes" id="UP001239111">
    <property type="component" value="Chromosome 2"/>
</dbReference>
<accession>A0ACC2PB15</accession>